<comment type="caution">
    <text evidence="5">The sequence shown here is derived from an EMBL/GenBank/DDBJ whole genome shotgun (WGS) entry which is preliminary data.</text>
</comment>
<dbReference type="STRING" id="1781255.BH720_05215"/>
<evidence type="ECO:0000259" key="4">
    <source>
        <dbReference type="Pfam" id="PF03358"/>
    </source>
</evidence>
<name>A0A1E5QNK6_9CYAN</name>
<feature type="domain" description="NADPH-dependent FMN reductase-like" evidence="4">
    <location>
        <begin position="2"/>
        <end position="143"/>
    </location>
</feature>
<sequence length="186" mass="20349">MPRILAIAGSPSHPSRTFTALEYARQILEQENLVIDFVSVRDFSAEALLFAQFDHPDIQRLTRLVEQADAVILATPVYKASYTGVLKALLDLLPQNALVGKPVLAIATGGTLAHYLILDYALKPVLSALGARHIPAGVYVLDTQIQKLPNGEYQLDEEVKQRLEKAVQDFITTLTSPKGIPVGANY</sequence>
<dbReference type="AlphaFoldDB" id="A0A1E5QNK6"/>
<accession>A0A1E5QNK6</accession>
<gene>
    <name evidence="5" type="ORF">BH720_05215</name>
</gene>
<keyword evidence="1" id="KW-0285">Flavoprotein</keyword>
<proteinExistence type="predicted"/>
<organism evidence="5">
    <name type="scientific">Desertifilum tharense IPPAS B-1220</name>
    <dbReference type="NCBI Taxonomy" id="1781255"/>
    <lineage>
        <taxon>Bacteria</taxon>
        <taxon>Bacillati</taxon>
        <taxon>Cyanobacteriota</taxon>
        <taxon>Cyanophyceae</taxon>
        <taxon>Desertifilales</taxon>
        <taxon>Desertifilaceae</taxon>
        <taxon>Desertifilum</taxon>
    </lineage>
</organism>
<dbReference type="InterPro" id="IPR005025">
    <property type="entry name" value="FMN_Rdtase-like_dom"/>
</dbReference>
<dbReference type="OrthoDB" id="1643408at2"/>
<dbReference type="PANTHER" id="PTHR43408:SF1">
    <property type="entry name" value="FMN REDUCTASE (NADPH)"/>
    <property type="match status" value="1"/>
</dbReference>
<dbReference type="PANTHER" id="PTHR43408">
    <property type="entry name" value="FMN REDUCTASE (NADPH)"/>
    <property type="match status" value="1"/>
</dbReference>
<keyword evidence="3" id="KW-0560">Oxidoreductase</keyword>
<reference evidence="5" key="1">
    <citation type="submission" date="2016-09" db="EMBL/GenBank/DDBJ databases">
        <title>Draft genome of thermotolerant cyanobacterium Desertifilum sp. strain IPPAS B-1220.</title>
        <authorList>
            <person name="Sinetova M.A."/>
            <person name="Bolakhan K."/>
            <person name="Zayadan B.K."/>
            <person name="Mironov K.S."/>
            <person name="Ustinova V."/>
            <person name="Kupriyanova E.V."/>
            <person name="Sidorov R.A."/>
            <person name="Skrypnik A.N."/>
            <person name="Gogoleva N.E."/>
            <person name="Gogolev Y.V."/>
            <person name="Los D.A."/>
        </authorList>
    </citation>
    <scope>NUCLEOTIDE SEQUENCE [LARGE SCALE GENOMIC DNA]</scope>
    <source>
        <strain evidence="5">IPPAS B-1220</strain>
    </source>
</reference>
<protein>
    <submittedName>
        <fullName evidence="5">FMN reductase (NADPH)</fullName>
    </submittedName>
</protein>
<dbReference type="SUPFAM" id="SSF52218">
    <property type="entry name" value="Flavoproteins"/>
    <property type="match status" value="1"/>
</dbReference>
<dbReference type="InterPro" id="IPR029039">
    <property type="entry name" value="Flavoprotein-like_sf"/>
</dbReference>
<evidence type="ECO:0000256" key="2">
    <source>
        <dbReference type="ARBA" id="ARBA00022643"/>
    </source>
</evidence>
<dbReference type="Gene3D" id="3.40.50.360">
    <property type="match status" value="1"/>
</dbReference>
<dbReference type="GO" id="GO:0046306">
    <property type="term" value="P:alkanesulfonate catabolic process"/>
    <property type="evidence" value="ECO:0007669"/>
    <property type="project" value="InterPro"/>
</dbReference>
<dbReference type="Pfam" id="PF03358">
    <property type="entry name" value="FMN_red"/>
    <property type="match status" value="1"/>
</dbReference>
<evidence type="ECO:0000256" key="3">
    <source>
        <dbReference type="ARBA" id="ARBA00023002"/>
    </source>
</evidence>
<evidence type="ECO:0000313" key="5">
    <source>
        <dbReference type="EMBL" id="OEJ76239.1"/>
    </source>
</evidence>
<dbReference type="InterPro" id="IPR051814">
    <property type="entry name" value="NAD(P)H-dep_FMN_reductase"/>
</dbReference>
<keyword evidence="2" id="KW-0288">FMN</keyword>
<dbReference type="InterPro" id="IPR020048">
    <property type="entry name" value="NADPH-dep_FMN_reduc_SsuE"/>
</dbReference>
<dbReference type="NCBIfam" id="TIGR03567">
    <property type="entry name" value="FMN_reduc_SsuE"/>
    <property type="match status" value="1"/>
</dbReference>
<evidence type="ECO:0000256" key="1">
    <source>
        <dbReference type="ARBA" id="ARBA00022630"/>
    </source>
</evidence>
<dbReference type="EMBL" id="MJGC01000040">
    <property type="protein sequence ID" value="OEJ76239.1"/>
    <property type="molecule type" value="Genomic_DNA"/>
</dbReference>
<dbReference type="GO" id="GO:0008752">
    <property type="term" value="F:FMN reductase [NAD(P)H] activity"/>
    <property type="evidence" value="ECO:0007669"/>
    <property type="project" value="InterPro"/>
</dbReference>